<dbReference type="EMBL" id="HBEG01055286">
    <property type="protein sequence ID" value="CAD8390663.1"/>
    <property type="molecule type" value="Transcribed_RNA"/>
</dbReference>
<dbReference type="InterPro" id="IPR023214">
    <property type="entry name" value="HAD_sf"/>
</dbReference>
<accession>A0A7S0G098</accession>
<name>A0A7S0G098_9DINO</name>
<proteinExistence type="predicted"/>
<gene>
    <name evidence="1" type="ORF">PBAH0796_LOCUS33697</name>
</gene>
<dbReference type="InterPro" id="IPR036412">
    <property type="entry name" value="HAD-like_sf"/>
</dbReference>
<sequence>MNIDAPTQIEGKAVRLFVFDFDQTLSACHVFKALVGAGPLGLRRLRPPHTKTELGQVMRIFKSDQSGEFQAEGGFAVAAFGGRDRVEKIRALLEDLKAVGAVLVVCTRGLRGTVCKVLSDLDMLTYFSQVYGVPPNHYGSDLYEQTLNTNTVEPHVASFLSDNQGIFLHDKGRLAAQLLQDWGLEKEHAVLIEDDSDEINLAKPFCRTLWVREAKGIDEHHCRTLRAMAAGRGRFGSCCPGLFPLLHA</sequence>
<protein>
    <submittedName>
        <fullName evidence="1">Uncharacterized protein</fullName>
    </submittedName>
</protein>
<reference evidence="1" key="1">
    <citation type="submission" date="2021-01" db="EMBL/GenBank/DDBJ databases">
        <authorList>
            <person name="Corre E."/>
            <person name="Pelletier E."/>
            <person name="Niang G."/>
            <person name="Scheremetjew M."/>
            <person name="Finn R."/>
            <person name="Kale V."/>
            <person name="Holt S."/>
            <person name="Cochrane G."/>
            <person name="Meng A."/>
            <person name="Brown T."/>
            <person name="Cohen L."/>
        </authorList>
    </citation>
    <scope>NUCLEOTIDE SEQUENCE</scope>
    <source>
        <strain evidence="1">Pbaha01</strain>
    </source>
</reference>
<evidence type="ECO:0000313" key="1">
    <source>
        <dbReference type="EMBL" id="CAD8390663.1"/>
    </source>
</evidence>
<dbReference type="Gene3D" id="3.40.50.1000">
    <property type="entry name" value="HAD superfamily/HAD-like"/>
    <property type="match status" value="1"/>
</dbReference>
<organism evidence="1">
    <name type="scientific">Pyrodinium bahamense</name>
    <dbReference type="NCBI Taxonomy" id="73915"/>
    <lineage>
        <taxon>Eukaryota</taxon>
        <taxon>Sar</taxon>
        <taxon>Alveolata</taxon>
        <taxon>Dinophyceae</taxon>
        <taxon>Gonyaulacales</taxon>
        <taxon>Pyrocystaceae</taxon>
        <taxon>Pyrodinium</taxon>
    </lineage>
</organism>
<dbReference type="SUPFAM" id="SSF56784">
    <property type="entry name" value="HAD-like"/>
    <property type="match status" value="1"/>
</dbReference>
<dbReference type="AlphaFoldDB" id="A0A7S0G098"/>